<name>A0A6A5TPZ7_9PLEO</name>
<keyword evidence="2" id="KW-1185">Reference proteome</keyword>
<dbReference type="Proteomes" id="UP000800035">
    <property type="component" value="Unassembled WGS sequence"/>
</dbReference>
<gene>
    <name evidence="1" type="ORF">CC80DRAFT_493541</name>
</gene>
<dbReference type="EMBL" id="ML976997">
    <property type="protein sequence ID" value="KAF1954765.1"/>
    <property type="molecule type" value="Genomic_DNA"/>
</dbReference>
<evidence type="ECO:0000313" key="2">
    <source>
        <dbReference type="Proteomes" id="UP000800035"/>
    </source>
</evidence>
<organism evidence="1 2">
    <name type="scientific">Byssothecium circinans</name>
    <dbReference type="NCBI Taxonomy" id="147558"/>
    <lineage>
        <taxon>Eukaryota</taxon>
        <taxon>Fungi</taxon>
        <taxon>Dikarya</taxon>
        <taxon>Ascomycota</taxon>
        <taxon>Pezizomycotina</taxon>
        <taxon>Dothideomycetes</taxon>
        <taxon>Pleosporomycetidae</taxon>
        <taxon>Pleosporales</taxon>
        <taxon>Massarineae</taxon>
        <taxon>Massarinaceae</taxon>
        <taxon>Byssothecium</taxon>
    </lineage>
</organism>
<dbReference type="AlphaFoldDB" id="A0A6A5TPZ7"/>
<protein>
    <submittedName>
        <fullName evidence="1">Uncharacterized protein</fullName>
    </submittedName>
</protein>
<reference evidence="1" key="1">
    <citation type="journal article" date="2020" name="Stud. Mycol.">
        <title>101 Dothideomycetes genomes: a test case for predicting lifestyles and emergence of pathogens.</title>
        <authorList>
            <person name="Haridas S."/>
            <person name="Albert R."/>
            <person name="Binder M."/>
            <person name="Bloem J."/>
            <person name="Labutti K."/>
            <person name="Salamov A."/>
            <person name="Andreopoulos B."/>
            <person name="Baker S."/>
            <person name="Barry K."/>
            <person name="Bills G."/>
            <person name="Bluhm B."/>
            <person name="Cannon C."/>
            <person name="Castanera R."/>
            <person name="Culley D."/>
            <person name="Daum C."/>
            <person name="Ezra D."/>
            <person name="Gonzalez J."/>
            <person name="Henrissat B."/>
            <person name="Kuo A."/>
            <person name="Liang C."/>
            <person name="Lipzen A."/>
            <person name="Lutzoni F."/>
            <person name="Magnuson J."/>
            <person name="Mondo S."/>
            <person name="Nolan M."/>
            <person name="Ohm R."/>
            <person name="Pangilinan J."/>
            <person name="Park H.-J."/>
            <person name="Ramirez L."/>
            <person name="Alfaro M."/>
            <person name="Sun H."/>
            <person name="Tritt A."/>
            <person name="Yoshinaga Y."/>
            <person name="Zwiers L.-H."/>
            <person name="Turgeon B."/>
            <person name="Goodwin S."/>
            <person name="Spatafora J."/>
            <person name="Crous P."/>
            <person name="Grigoriev I."/>
        </authorList>
    </citation>
    <scope>NUCLEOTIDE SEQUENCE</scope>
    <source>
        <strain evidence="1">CBS 675.92</strain>
    </source>
</reference>
<accession>A0A6A5TPZ7</accession>
<sequence length="308" mass="35783">MAESHHPNSLLLVDPYNSTRRGGNDLFLFMMRFRQKLPRELRETVYDNLFSPSIWIRLPLNTTQPTQTSFSPIDVLTALHQYRQLNPDHAEQLAEEINKRFFSTGAVFEFLEFRTLPLGLRGYSSLTSLPLDIFARRLVVHVFQDDDPRTENFWRGNDYQVRAPAASEPIPGFNGAFQPLLHMENGANCCIDFVLATYGGCVVQFQLAAIMPTAYELRRKGFTVRMRSFIEKTDENQPFVHDFTALLEREEEDFVGKLKMTLPWIHYIKDFCTPCFDLTLFHYPPGPYEGDGMFRMADVRTCRHKEHI</sequence>
<proteinExistence type="predicted"/>
<dbReference type="OrthoDB" id="3801268at2759"/>
<evidence type="ECO:0000313" key="1">
    <source>
        <dbReference type="EMBL" id="KAF1954765.1"/>
    </source>
</evidence>